<protein>
    <submittedName>
        <fullName evidence="10">Ethylene-responsive transcription factor 9</fullName>
    </submittedName>
</protein>
<dbReference type="PRINTS" id="PR00367">
    <property type="entry name" value="ETHRSPELEMNT"/>
</dbReference>
<dbReference type="Gene3D" id="3.30.730.10">
    <property type="entry name" value="AP2/ERF domain"/>
    <property type="match status" value="1"/>
</dbReference>
<dbReference type="PROSITE" id="PS51032">
    <property type="entry name" value="AP2_ERF"/>
    <property type="match status" value="1"/>
</dbReference>
<dbReference type="PANTHER" id="PTHR31677">
    <property type="entry name" value="AP2 DOMAIN CLASS TRANSCRIPTION FACTOR"/>
    <property type="match status" value="1"/>
</dbReference>
<dbReference type="SMART" id="SM00380">
    <property type="entry name" value="AP2"/>
    <property type="match status" value="1"/>
</dbReference>
<dbReference type="Pfam" id="PF00078">
    <property type="entry name" value="RVT_1"/>
    <property type="match status" value="1"/>
</dbReference>
<dbReference type="InterPro" id="IPR000477">
    <property type="entry name" value="RT_dom"/>
</dbReference>
<evidence type="ECO:0000256" key="1">
    <source>
        <dbReference type="ARBA" id="ARBA00004123"/>
    </source>
</evidence>
<evidence type="ECO:0000259" key="9">
    <source>
        <dbReference type="PROSITE" id="PS51032"/>
    </source>
</evidence>
<keyword evidence="4" id="KW-0238">DNA-binding</keyword>
<dbReference type="PANTHER" id="PTHR31677:SF212">
    <property type="entry name" value="ETHYLENE-RESPONSIVE TRANSCRIPTION FACTOR 8"/>
    <property type="match status" value="1"/>
</dbReference>
<dbReference type="CDD" id="cd00018">
    <property type="entry name" value="AP2"/>
    <property type="match status" value="1"/>
</dbReference>
<dbReference type="GO" id="GO:0003700">
    <property type="term" value="F:DNA-binding transcription factor activity"/>
    <property type="evidence" value="ECO:0007669"/>
    <property type="project" value="InterPro"/>
</dbReference>
<evidence type="ECO:0000256" key="7">
    <source>
        <dbReference type="ARBA" id="ARBA00024343"/>
    </source>
</evidence>
<comment type="subcellular location">
    <subcellularLocation>
        <location evidence="1">Nucleus</location>
    </subcellularLocation>
</comment>
<sequence length="303" mass="33785">MPGRSTTEAIHLVRRLVEQYRERKKDLHMVFIDLEKAYDKVPKEVLWRCLEVSGVPLAYTRVIKDMYDGAKTQVRTTGGDSEHFTVRTGLHQGSTLSPFLFALVMDVLTRRIQGERGVKKRSRGRYAAEIKDPYTKTRVWLGTFDTPEEAARAYDAAAREFRGTKAKTNFPRTLTPLNLSNHGGGSSVSTAASFTDLKRNNQSRRFPITGVSAPTAARDYRYWEDLTAAEVSNCEPSSQKGTVAFLGGGDSVSGYPTQSESESLSMFSYSFNHVEKSTIATNVGEHVNGRLFLTTNFVFISVS</sequence>
<keyword evidence="2" id="KW-0936">Ethylene signaling pathway</keyword>
<evidence type="ECO:0000256" key="3">
    <source>
        <dbReference type="ARBA" id="ARBA00023015"/>
    </source>
</evidence>
<dbReference type="AlphaFoldDB" id="A0A2G3A8B6"/>
<dbReference type="InterPro" id="IPR016177">
    <property type="entry name" value="DNA-bd_dom_sf"/>
</dbReference>
<dbReference type="InterPro" id="IPR036955">
    <property type="entry name" value="AP2/ERF_dom_sf"/>
</dbReference>
<accession>A0A2G3A8B6</accession>
<dbReference type="InterPro" id="IPR001471">
    <property type="entry name" value="AP2/ERF_dom"/>
</dbReference>
<reference evidence="10 11" key="2">
    <citation type="journal article" date="2017" name="Genome Biol.">
        <title>New reference genome sequences of hot pepper reveal the massive evolution of plant disease-resistance genes by retroduplication.</title>
        <authorList>
            <person name="Kim S."/>
            <person name="Park J."/>
            <person name="Yeom S.I."/>
            <person name="Kim Y.M."/>
            <person name="Seo E."/>
            <person name="Kim K.T."/>
            <person name="Kim M.S."/>
            <person name="Lee J.M."/>
            <person name="Cheong K."/>
            <person name="Shin H.S."/>
            <person name="Kim S.B."/>
            <person name="Han K."/>
            <person name="Lee J."/>
            <person name="Park M."/>
            <person name="Lee H.A."/>
            <person name="Lee H.Y."/>
            <person name="Lee Y."/>
            <person name="Oh S."/>
            <person name="Lee J.H."/>
            <person name="Choi E."/>
            <person name="Choi E."/>
            <person name="Lee S.E."/>
            <person name="Jeon J."/>
            <person name="Kim H."/>
            <person name="Choi G."/>
            <person name="Song H."/>
            <person name="Lee J."/>
            <person name="Lee S.C."/>
            <person name="Kwon J.K."/>
            <person name="Lee H.Y."/>
            <person name="Koo N."/>
            <person name="Hong Y."/>
            <person name="Kim R.W."/>
            <person name="Kang W.H."/>
            <person name="Huh J.H."/>
            <person name="Kang B.C."/>
            <person name="Yang T.J."/>
            <person name="Lee Y.H."/>
            <person name="Bennetzen J.L."/>
            <person name="Choi D."/>
        </authorList>
    </citation>
    <scope>NUCLEOTIDE SEQUENCE [LARGE SCALE GENOMIC DNA]</scope>
    <source>
        <strain evidence="11">cv. CM334</strain>
    </source>
</reference>
<evidence type="ECO:0000256" key="6">
    <source>
        <dbReference type="ARBA" id="ARBA00023242"/>
    </source>
</evidence>
<evidence type="ECO:0000259" key="8">
    <source>
        <dbReference type="PROSITE" id="PS50878"/>
    </source>
</evidence>
<keyword evidence="6" id="KW-0539">Nucleus</keyword>
<dbReference type="GO" id="GO:0005634">
    <property type="term" value="C:nucleus"/>
    <property type="evidence" value="ECO:0007669"/>
    <property type="project" value="UniProtKB-SubCell"/>
</dbReference>
<feature type="domain" description="Reverse transcriptase" evidence="8">
    <location>
        <begin position="1"/>
        <end position="213"/>
    </location>
</feature>
<keyword evidence="3" id="KW-0805">Transcription regulation</keyword>
<proteinExistence type="inferred from homology"/>
<evidence type="ECO:0000256" key="4">
    <source>
        <dbReference type="ARBA" id="ARBA00023125"/>
    </source>
</evidence>
<evidence type="ECO:0000313" key="11">
    <source>
        <dbReference type="Proteomes" id="UP000222542"/>
    </source>
</evidence>
<comment type="caution">
    <text evidence="10">The sequence shown here is derived from an EMBL/GenBank/DDBJ whole genome shotgun (WGS) entry which is preliminary data.</text>
</comment>
<reference evidence="10 11" key="1">
    <citation type="journal article" date="2014" name="Nat. Genet.">
        <title>Genome sequence of the hot pepper provides insights into the evolution of pungency in Capsicum species.</title>
        <authorList>
            <person name="Kim S."/>
            <person name="Park M."/>
            <person name="Yeom S.I."/>
            <person name="Kim Y.M."/>
            <person name="Lee J.M."/>
            <person name="Lee H.A."/>
            <person name="Seo E."/>
            <person name="Choi J."/>
            <person name="Cheong K."/>
            <person name="Kim K.T."/>
            <person name="Jung K."/>
            <person name="Lee G.W."/>
            <person name="Oh S.K."/>
            <person name="Bae C."/>
            <person name="Kim S.B."/>
            <person name="Lee H.Y."/>
            <person name="Kim S.Y."/>
            <person name="Kim M.S."/>
            <person name="Kang B.C."/>
            <person name="Jo Y.D."/>
            <person name="Yang H.B."/>
            <person name="Jeong H.J."/>
            <person name="Kang W.H."/>
            <person name="Kwon J.K."/>
            <person name="Shin C."/>
            <person name="Lim J.Y."/>
            <person name="Park J.H."/>
            <person name="Huh J.H."/>
            <person name="Kim J.S."/>
            <person name="Kim B.D."/>
            <person name="Cohen O."/>
            <person name="Paran I."/>
            <person name="Suh M.C."/>
            <person name="Lee S.B."/>
            <person name="Kim Y.K."/>
            <person name="Shin Y."/>
            <person name="Noh S.J."/>
            <person name="Park J."/>
            <person name="Seo Y.S."/>
            <person name="Kwon S.Y."/>
            <person name="Kim H.A."/>
            <person name="Park J.M."/>
            <person name="Kim H.J."/>
            <person name="Choi S.B."/>
            <person name="Bosland P.W."/>
            <person name="Reeves G."/>
            <person name="Jo S.H."/>
            <person name="Lee B.W."/>
            <person name="Cho H.T."/>
            <person name="Choi H.S."/>
            <person name="Lee M.S."/>
            <person name="Yu Y."/>
            <person name="Do Choi Y."/>
            <person name="Park B.S."/>
            <person name="van Deynze A."/>
            <person name="Ashrafi H."/>
            <person name="Hill T."/>
            <person name="Kim W.T."/>
            <person name="Pai H.S."/>
            <person name="Ahn H.K."/>
            <person name="Yeam I."/>
            <person name="Giovannoni J.J."/>
            <person name="Rose J.K."/>
            <person name="Sorensen I."/>
            <person name="Lee S.J."/>
            <person name="Kim R.W."/>
            <person name="Choi I.Y."/>
            <person name="Choi B.S."/>
            <person name="Lim J.S."/>
            <person name="Lee Y.H."/>
            <person name="Choi D."/>
        </authorList>
    </citation>
    <scope>NUCLEOTIDE SEQUENCE [LARGE SCALE GENOMIC DNA]</scope>
    <source>
        <strain evidence="11">cv. CM334</strain>
    </source>
</reference>
<keyword evidence="5" id="KW-0804">Transcription</keyword>
<feature type="domain" description="AP2/ERF" evidence="9">
    <location>
        <begin position="114"/>
        <end position="171"/>
    </location>
</feature>
<evidence type="ECO:0000313" key="10">
    <source>
        <dbReference type="EMBL" id="PHT90467.1"/>
    </source>
</evidence>
<keyword evidence="11" id="KW-1185">Reference proteome</keyword>
<name>A0A2G3A8B6_CAPAN</name>
<dbReference type="Proteomes" id="UP000222542">
    <property type="component" value="Unassembled WGS sequence"/>
</dbReference>
<dbReference type="GO" id="GO:0003677">
    <property type="term" value="F:DNA binding"/>
    <property type="evidence" value="ECO:0007669"/>
    <property type="project" value="UniProtKB-KW"/>
</dbReference>
<dbReference type="PROSITE" id="PS50878">
    <property type="entry name" value="RT_POL"/>
    <property type="match status" value="1"/>
</dbReference>
<dbReference type="SUPFAM" id="SSF54171">
    <property type="entry name" value="DNA-binding domain"/>
    <property type="match status" value="1"/>
</dbReference>
<gene>
    <name evidence="10" type="ORF">T459_05580</name>
</gene>
<dbReference type="GO" id="GO:0009873">
    <property type="term" value="P:ethylene-activated signaling pathway"/>
    <property type="evidence" value="ECO:0007669"/>
    <property type="project" value="UniProtKB-KW"/>
</dbReference>
<dbReference type="Gramene" id="PHT90467">
    <property type="protein sequence ID" value="PHT90467"/>
    <property type="gene ID" value="T459_05580"/>
</dbReference>
<evidence type="ECO:0000256" key="5">
    <source>
        <dbReference type="ARBA" id="ARBA00023163"/>
    </source>
</evidence>
<dbReference type="EMBL" id="AYRZ02000002">
    <property type="protein sequence ID" value="PHT90467.1"/>
    <property type="molecule type" value="Genomic_DNA"/>
</dbReference>
<organism evidence="10 11">
    <name type="scientific">Capsicum annuum</name>
    <name type="common">Capsicum pepper</name>
    <dbReference type="NCBI Taxonomy" id="4072"/>
    <lineage>
        <taxon>Eukaryota</taxon>
        <taxon>Viridiplantae</taxon>
        <taxon>Streptophyta</taxon>
        <taxon>Embryophyta</taxon>
        <taxon>Tracheophyta</taxon>
        <taxon>Spermatophyta</taxon>
        <taxon>Magnoliopsida</taxon>
        <taxon>eudicotyledons</taxon>
        <taxon>Gunneridae</taxon>
        <taxon>Pentapetalae</taxon>
        <taxon>asterids</taxon>
        <taxon>lamiids</taxon>
        <taxon>Solanales</taxon>
        <taxon>Solanaceae</taxon>
        <taxon>Solanoideae</taxon>
        <taxon>Capsiceae</taxon>
        <taxon>Capsicum</taxon>
    </lineage>
</organism>
<evidence type="ECO:0000256" key="2">
    <source>
        <dbReference type="ARBA" id="ARBA00022745"/>
    </source>
</evidence>
<comment type="similarity">
    <text evidence="7">Belongs to the AP2/ERF transcription factor family. ERF subfamily.</text>
</comment>
<dbReference type="FunFam" id="3.30.730.10:FF:000005">
    <property type="entry name" value="ethylene-responsive transcription factor RAP2-11"/>
    <property type="match status" value="1"/>
</dbReference>